<gene>
    <name evidence="1" type="ORF">Q5H92_13120</name>
</gene>
<keyword evidence="2" id="KW-1185">Reference proteome</keyword>
<dbReference type="EMBL" id="JAUQSX010000006">
    <property type="protein sequence ID" value="MDO7847307.1"/>
    <property type="molecule type" value="Genomic_DNA"/>
</dbReference>
<reference evidence="1" key="1">
    <citation type="submission" date="2023-07" db="EMBL/GenBank/DDBJ databases">
        <authorList>
            <person name="Kim M.K."/>
        </authorList>
    </citation>
    <scope>NUCLEOTIDE SEQUENCE</scope>
    <source>
        <strain evidence="1">M29</strain>
    </source>
</reference>
<proteinExistence type="predicted"/>
<sequence length="72" mass="8369">MADTAHAAPWVYQPGERVTVTGYVDARWCVLSEYVAYRQINRYFLLKSLAATPEGLPEPLSKRRRRQLMKKN</sequence>
<name>A0ABT9AD15_9BACT</name>
<evidence type="ECO:0000313" key="1">
    <source>
        <dbReference type="EMBL" id="MDO7847307.1"/>
    </source>
</evidence>
<comment type="caution">
    <text evidence="1">The sequence shown here is derived from an EMBL/GenBank/DDBJ whole genome shotgun (WGS) entry which is preliminary data.</text>
</comment>
<accession>A0ABT9AD15</accession>
<dbReference type="Proteomes" id="UP001167796">
    <property type="component" value="Unassembled WGS sequence"/>
</dbReference>
<organism evidence="1 2">
    <name type="scientific">Hymenobacter mellowenesis</name>
    <dbReference type="NCBI Taxonomy" id="3063995"/>
    <lineage>
        <taxon>Bacteria</taxon>
        <taxon>Pseudomonadati</taxon>
        <taxon>Bacteroidota</taxon>
        <taxon>Cytophagia</taxon>
        <taxon>Cytophagales</taxon>
        <taxon>Hymenobacteraceae</taxon>
        <taxon>Hymenobacter</taxon>
    </lineage>
</organism>
<protein>
    <submittedName>
        <fullName evidence="1">Uncharacterized protein</fullName>
    </submittedName>
</protein>
<evidence type="ECO:0000313" key="2">
    <source>
        <dbReference type="Proteomes" id="UP001167796"/>
    </source>
</evidence>